<protein>
    <submittedName>
        <fullName evidence="1">Uncharacterized protein</fullName>
    </submittedName>
</protein>
<dbReference type="RefSeq" id="WP_216838348.1">
    <property type="nucleotide sequence ID" value="NZ_JAFNJS010000006.1"/>
</dbReference>
<organism evidence="1 2">
    <name type="scientific">Falsiroseomonas tokyonensis</name>
    <dbReference type="NCBI Taxonomy" id="430521"/>
    <lineage>
        <taxon>Bacteria</taxon>
        <taxon>Pseudomonadati</taxon>
        <taxon>Pseudomonadota</taxon>
        <taxon>Alphaproteobacteria</taxon>
        <taxon>Acetobacterales</taxon>
        <taxon>Roseomonadaceae</taxon>
        <taxon>Falsiroseomonas</taxon>
    </lineage>
</organism>
<dbReference type="Proteomes" id="UP001595420">
    <property type="component" value="Unassembled WGS sequence"/>
</dbReference>
<accession>A0ABV7BZA7</accession>
<gene>
    <name evidence="1" type="ORF">ACFOD3_20400</name>
</gene>
<dbReference type="EMBL" id="JBHRSB010000006">
    <property type="protein sequence ID" value="MFC3002271.1"/>
    <property type="molecule type" value="Genomic_DNA"/>
</dbReference>
<reference evidence="2" key="1">
    <citation type="journal article" date="2019" name="Int. J. Syst. Evol. Microbiol.">
        <title>The Global Catalogue of Microorganisms (GCM) 10K type strain sequencing project: providing services to taxonomists for standard genome sequencing and annotation.</title>
        <authorList>
            <consortium name="The Broad Institute Genomics Platform"/>
            <consortium name="The Broad Institute Genome Sequencing Center for Infectious Disease"/>
            <person name="Wu L."/>
            <person name="Ma J."/>
        </authorList>
    </citation>
    <scope>NUCLEOTIDE SEQUENCE [LARGE SCALE GENOMIC DNA]</scope>
    <source>
        <strain evidence="2">CGMCC 1.16855</strain>
    </source>
</reference>
<comment type="caution">
    <text evidence="1">The sequence shown here is derived from an EMBL/GenBank/DDBJ whole genome shotgun (WGS) entry which is preliminary data.</text>
</comment>
<sequence>MSVTMLAGGVARTEFRVPAGLHRCSDAVIVASLAYQIATQVCSDWFAVLLTSGGHGAWRGSRPGLEHPGRAVQALMVGIAIATNRQEARSGHWVVAYSCQSKEIFALWRDQDGDLQAVWEMGPPEPLLTWTEIDFGRQAHAVLEQMTEQQAKVDVAPAETTMRALRRDRARH</sequence>
<keyword evidence="2" id="KW-1185">Reference proteome</keyword>
<name>A0ABV7BZA7_9PROT</name>
<proteinExistence type="predicted"/>
<evidence type="ECO:0000313" key="1">
    <source>
        <dbReference type="EMBL" id="MFC3002271.1"/>
    </source>
</evidence>
<evidence type="ECO:0000313" key="2">
    <source>
        <dbReference type="Proteomes" id="UP001595420"/>
    </source>
</evidence>